<dbReference type="Proteomes" id="UP000030533">
    <property type="component" value="Unassembled WGS sequence"/>
</dbReference>
<protein>
    <submittedName>
        <fullName evidence="1">Putative Poly A polymerasee regulatory subunit</fullName>
    </submittedName>
</protein>
<dbReference type="AlphaFoldDB" id="A0A0A2AL35"/>
<gene>
    <name evidence="1" type="ORF">EU98_0524</name>
</gene>
<dbReference type="RefSeq" id="WP_032515367.1">
    <property type="nucleotide sequence ID" value="NZ_JNAO01000005.1"/>
</dbReference>
<proteinExistence type="predicted"/>
<evidence type="ECO:0000313" key="2">
    <source>
        <dbReference type="Proteomes" id="UP000030533"/>
    </source>
</evidence>
<comment type="caution">
    <text evidence="1">The sequence shown here is derived from an EMBL/GenBank/DDBJ whole genome shotgun (WGS) entry which is preliminary data.</text>
</comment>
<dbReference type="EMBL" id="JNAO01000005">
    <property type="protein sequence ID" value="KGG02346.1"/>
    <property type="molecule type" value="Genomic_DNA"/>
</dbReference>
<organism evidence="1 2">
    <name type="scientific">Prochlorococcus marinus str. MIT 9314</name>
    <dbReference type="NCBI Taxonomy" id="167548"/>
    <lineage>
        <taxon>Bacteria</taxon>
        <taxon>Bacillati</taxon>
        <taxon>Cyanobacteriota</taxon>
        <taxon>Cyanophyceae</taxon>
        <taxon>Synechococcales</taxon>
        <taxon>Prochlorococcaceae</taxon>
        <taxon>Prochlorococcus</taxon>
    </lineage>
</organism>
<evidence type="ECO:0000313" key="1">
    <source>
        <dbReference type="EMBL" id="KGG02346.1"/>
    </source>
</evidence>
<reference evidence="2" key="1">
    <citation type="journal article" date="2014" name="Sci. Data">
        <title>Genomes of diverse isolates of the marine cyanobacterium Prochlorococcus.</title>
        <authorList>
            <person name="Biller S."/>
            <person name="Berube P."/>
            <person name="Thompson J."/>
            <person name="Kelly L."/>
            <person name="Roggensack S."/>
            <person name="Awad L."/>
            <person name="Roache-Johnson K."/>
            <person name="Ding H."/>
            <person name="Giovannoni S.J."/>
            <person name="Moore L.R."/>
            <person name="Chisholm S.W."/>
        </authorList>
    </citation>
    <scope>NUCLEOTIDE SEQUENCE [LARGE SCALE GENOMIC DNA]</scope>
    <source>
        <strain evidence="2">MIT 9314</strain>
    </source>
</reference>
<sequence>MIIKNSPSPKNSNQTQEIGHIKYSYKESFKRENKSFLDDSEFIENYNNALKSPQSRRLYKDTENEVYPDTIMVQEILPLDKISI</sequence>
<name>A0A0A2AL35_PROMR</name>
<dbReference type="STRING" id="167548.EU98_0524"/>
<accession>A0A0A2AL35</accession>